<dbReference type="GO" id="GO:0016627">
    <property type="term" value="F:oxidoreductase activity, acting on the CH-CH group of donors"/>
    <property type="evidence" value="ECO:0007669"/>
    <property type="project" value="TreeGrafter"/>
</dbReference>
<evidence type="ECO:0000256" key="1">
    <source>
        <dbReference type="ARBA" id="ARBA00023002"/>
    </source>
</evidence>
<dbReference type="PANTHER" id="PTHR35176:SF6">
    <property type="entry name" value="HEME OXYGENASE HI_0854-RELATED"/>
    <property type="match status" value="1"/>
</dbReference>
<dbReference type="GO" id="GO:0005829">
    <property type="term" value="C:cytosol"/>
    <property type="evidence" value="ECO:0007669"/>
    <property type="project" value="TreeGrafter"/>
</dbReference>
<gene>
    <name evidence="3" type="ORF">NCTC10485_01816</name>
</gene>
<dbReference type="Pfam" id="PF01243">
    <property type="entry name" value="PNPOx_N"/>
    <property type="match status" value="1"/>
</dbReference>
<evidence type="ECO:0000313" key="3">
    <source>
        <dbReference type="EMBL" id="VEG47535.1"/>
    </source>
</evidence>
<reference evidence="3 4" key="1">
    <citation type="submission" date="2018-12" db="EMBL/GenBank/DDBJ databases">
        <authorList>
            <consortium name="Pathogen Informatics"/>
        </authorList>
    </citation>
    <scope>NUCLEOTIDE SEQUENCE [LARGE SCALE GENOMIC DNA]</scope>
    <source>
        <strain evidence="3 4">NCTC10485</strain>
    </source>
</reference>
<dbReference type="Gene3D" id="2.30.110.10">
    <property type="entry name" value="Electron Transport, Fmn-binding Protein, Chain A"/>
    <property type="match status" value="1"/>
</dbReference>
<keyword evidence="1" id="KW-0560">Oxidoreductase</keyword>
<sequence length="141" mass="15590">MATMSKDQREQYLAGVHVGVIAVERPDRAPLAVPIWYGYEPGGEVLLWTERESIKHKLIAAAGRFAITVQDEQPPYKYVTAEGEVTGVEPAADEVVRALAVRYLGEEAGAAFATQNNTPTSVLIRMRPARWLSTDYSAEWV</sequence>
<name>A0A3S4RS63_MYCCI</name>
<dbReference type="RefSeq" id="WP_179967182.1">
    <property type="nucleotide sequence ID" value="NZ_AP022604.1"/>
</dbReference>
<accession>A0A3S4RS63</accession>
<dbReference type="InterPro" id="IPR011576">
    <property type="entry name" value="Pyridox_Oxase_N"/>
</dbReference>
<dbReference type="InterPro" id="IPR052019">
    <property type="entry name" value="F420H2_bilvrd_red/Heme_oxyg"/>
</dbReference>
<dbReference type="EMBL" id="LR134355">
    <property type="protein sequence ID" value="VEG47535.1"/>
    <property type="molecule type" value="Genomic_DNA"/>
</dbReference>
<feature type="domain" description="Pyridoxamine 5'-phosphate oxidase N-terminal" evidence="2">
    <location>
        <begin position="7"/>
        <end position="133"/>
    </location>
</feature>
<evidence type="ECO:0000259" key="2">
    <source>
        <dbReference type="Pfam" id="PF01243"/>
    </source>
</evidence>
<dbReference type="Proteomes" id="UP000282551">
    <property type="component" value="Chromosome"/>
</dbReference>
<dbReference type="GO" id="GO:0070967">
    <property type="term" value="F:coenzyme F420 binding"/>
    <property type="evidence" value="ECO:0007669"/>
    <property type="project" value="TreeGrafter"/>
</dbReference>
<evidence type="ECO:0000313" key="4">
    <source>
        <dbReference type="Proteomes" id="UP000282551"/>
    </source>
</evidence>
<protein>
    <submittedName>
        <fullName evidence="3">Pyridoxamine 5'-phosphate oxidase-like protein</fullName>
    </submittedName>
</protein>
<dbReference type="InterPro" id="IPR012349">
    <property type="entry name" value="Split_barrel_FMN-bd"/>
</dbReference>
<dbReference type="SUPFAM" id="SSF50475">
    <property type="entry name" value="FMN-binding split barrel"/>
    <property type="match status" value="1"/>
</dbReference>
<dbReference type="PANTHER" id="PTHR35176">
    <property type="entry name" value="HEME OXYGENASE HI_0854-RELATED"/>
    <property type="match status" value="1"/>
</dbReference>
<dbReference type="AlphaFoldDB" id="A0A3S4RS63"/>
<proteinExistence type="predicted"/>
<keyword evidence="4" id="KW-1185">Reference proteome</keyword>
<organism evidence="3 4">
    <name type="scientific">Mycolicibacterium chitae</name>
    <name type="common">Mycobacterium chitae</name>
    <dbReference type="NCBI Taxonomy" id="1792"/>
    <lineage>
        <taxon>Bacteria</taxon>
        <taxon>Bacillati</taxon>
        <taxon>Actinomycetota</taxon>
        <taxon>Actinomycetes</taxon>
        <taxon>Mycobacteriales</taxon>
        <taxon>Mycobacteriaceae</taxon>
        <taxon>Mycolicibacterium</taxon>
    </lineage>
</organism>